<comment type="caution">
    <text evidence="1">The sequence shown here is derived from an EMBL/GenBank/DDBJ whole genome shotgun (WGS) entry which is preliminary data.</text>
</comment>
<dbReference type="EMBL" id="JANBUJ010001308">
    <property type="protein sequence ID" value="KAJ2767909.1"/>
    <property type="molecule type" value="Genomic_DNA"/>
</dbReference>
<evidence type="ECO:0000313" key="1">
    <source>
        <dbReference type="EMBL" id="KAJ2767909.1"/>
    </source>
</evidence>
<dbReference type="Proteomes" id="UP001140234">
    <property type="component" value="Unassembled WGS sequence"/>
</dbReference>
<accession>A0ACC1JUU5</accession>
<keyword evidence="2" id="KW-1185">Reference proteome</keyword>
<protein>
    <submittedName>
        <fullName evidence="1">Uncharacterized protein</fullName>
    </submittedName>
</protein>
<name>A0ACC1JUU5_9FUNG</name>
<reference evidence="1" key="1">
    <citation type="submission" date="2022-07" db="EMBL/GenBank/DDBJ databases">
        <title>Phylogenomic reconstructions and comparative analyses of Kickxellomycotina fungi.</title>
        <authorList>
            <person name="Reynolds N.K."/>
            <person name="Stajich J.E."/>
            <person name="Barry K."/>
            <person name="Grigoriev I.V."/>
            <person name="Crous P."/>
            <person name="Smith M.E."/>
        </authorList>
    </citation>
    <scope>NUCLEOTIDE SEQUENCE</scope>
    <source>
        <strain evidence="1">CBS 109366</strain>
    </source>
</reference>
<gene>
    <name evidence="1" type="ORF">IWQ57_003759</name>
</gene>
<organism evidence="1 2">
    <name type="scientific">Coemansia nantahalensis</name>
    <dbReference type="NCBI Taxonomy" id="2789366"/>
    <lineage>
        <taxon>Eukaryota</taxon>
        <taxon>Fungi</taxon>
        <taxon>Fungi incertae sedis</taxon>
        <taxon>Zoopagomycota</taxon>
        <taxon>Kickxellomycotina</taxon>
        <taxon>Kickxellomycetes</taxon>
        <taxon>Kickxellales</taxon>
        <taxon>Kickxellaceae</taxon>
        <taxon>Coemansia</taxon>
    </lineage>
</organism>
<proteinExistence type="predicted"/>
<evidence type="ECO:0000313" key="2">
    <source>
        <dbReference type="Proteomes" id="UP001140234"/>
    </source>
</evidence>
<sequence length="244" mass="25531">MATLGLGALASVVPLVAQDQMSKRTCENCGVAYSDIKLFGTLITNLGYDTDVKAVMLIVDDAIRVAGSSPNAEQVKTFVQGIPGIASKELVDRLIELIQQEGKCITGFLKNPPNCTPVADTTGNTGKPPGPQGDCATCGLTSADANKQAKLLAAVGYGNDVRGLMTIVQIMSGLLGSDASVDEIKGYIAAKTNEKDTGKSASSIRKIMSSMGSCITTAVKKGTICNTVDSSTTDERDQKIIHRR</sequence>